<dbReference type="EMBL" id="LCWF01000021">
    <property type="protein sequence ID" value="KKY27865.1"/>
    <property type="molecule type" value="Genomic_DNA"/>
</dbReference>
<dbReference type="Proteomes" id="UP000053317">
    <property type="component" value="Unassembled WGS sequence"/>
</dbReference>
<evidence type="ECO:0000313" key="3">
    <source>
        <dbReference type="Proteomes" id="UP000053317"/>
    </source>
</evidence>
<feature type="region of interest" description="Disordered" evidence="1">
    <location>
        <begin position="58"/>
        <end position="87"/>
    </location>
</feature>
<evidence type="ECO:0000256" key="1">
    <source>
        <dbReference type="SAM" id="MobiDB-lite"/>
    </source>
</evidence>
<feature type="compositionally biased region" description="Basic and acidic residues" evidence="1">
    <location>
        <begin position="78"/>
        <end position="87"/>
    </location>
</feature>
<sequence>MKAAASAAVVFASVQFCPAPFAAIPVVVEIELGSTAAWVGAIGGVVGGASAAASAVKGAHGGNQNGDVQDASPYSGIKRQDDSNKLA</sequence>
<proteinExistence type="predicted"/>
<comment type="caution">
    <text evidence="2">The sequence shown here is derived from an EMBL/GenBank/DDBJ whole genome shotgun (WGS) entry which is preliminary data.</text>
</comment>
<name>A0A0G2HHI1_PHACM</name>
<accession>A0A0G2HHI1</accession>
<reference evidence="2 3" key="1">
    <citation type="submission" date="2015-05" db="EMBL/GenBank/DDBJ databases">
        <title>Distinctive expansion of gene families associated with plant cell wall degradation and secondary metabolism in the genomes of grapevine trunk pathogens.</title>
        <authorList>
            <person name="Lawrence D.P."/>
            <person name="Travadon R."/>
            <person name="Rolshausen P.E."/>
            <person name="Baumgartner K."/>
        </authorList>
    </citation>
    <scope>NUCLEOTIDE SEQUENCE [LARGE SCALE GENOMIC DNA]</scope>
    <source>
        <strain evidence="2">UCRPC4</strain>
    </source>
</reference>
<protein>
    <submittedName>
        <fullName evidence="2">Uncharacterized protein</fullName>
    </submittedName>
</protein>
<organism evidence="2 3">
    <name type="scientific">Phaeomoniella chlamydospora</name>
    <name type="common">Phaeoacremonium chlamydosporum</name>
    <dbReference type="NCBI Taxonomy" id="158046"/>
    <lineage>
        <taxon>Eukaryota</taxon>
        <taxon>Fungi</taxon>
        <taxon>Dikarya</taxon>
        <taxon>Ascomycota</taxon>
        <taxon>Pezizomycotina</taxon>
        <taxon>Eurotiomycetes</taxon>
        <taxon>Chaetothyriomycetidae</taxon>
        <taxon>Phaeomoniellales</taxon>
        <taxon>Phaeomoniellaceae</taxon>
        <taxon>Phaeomoniella</taxon>
    </lineage>
</organism>
<reference evidence="2 3" key="2">
    <citation type="submission" date="2015-05" db="EMBL/GenBank/DDBJ databases">
        <authorList>
            <person name="Morales-Cruz A."/>
            <person name="Amrine K.C."/>
            <person name="Cantu D."/>
        </authorList>
    </citation>
    <scope>NUCLEOTIDE SEQUENCE [LARGE SCALE GENOMIC DNA]</scope>
    <source>
        <strain evidence="2">UCRPC4</strain>
    </source>
</reference>
<gene>
    <name evidence="2" type="ORF">UCRPC4_g00845</name>
</gene>
<evidence type="ECO:0000313" key="2">
    <source>
        <dbReference type="EMBL" id="KKY27865.1"/>
    </source>
</evidence>
<dbReference type="AlphaFoldDB" id="A0A0G2HHI1"/>
<keyword evidence="3" id="KW-1185">Reference proteome</keyword>